<evidence type="ECO:0000256" key="1">
    <source>
        <dbReference type="ARBA" id="ARBA00001823"/>
    </source>
</evidence>
<comment type="pathway">
    <text evidence="6 7">Sulfur metabolism; hydrogen sulfide biosynthesis; sulfite from sulfate: step 2/3.</text>
</comment>
<organism evidence="9 10">
    <name type="scientific">Limnobacter profundi</name>
    <dbReference type="NCBI Taxonomy" id="2732163"/>
    <lineage>
        <taxon>Bacteria</taxon>
        <taxon>Pseudomonadati</taxon>
        <taxon>Pseudomonadota</taxon>
        <taxon>Betaproteobacteria</taxon>
        <taxon>Burkholderiales</taxon>
        <taxon>Burkholderiaceae</taxon>
        <taxon>Limnobacter</taxon>
    </lineage>
</organism>
<keyword evidence="6" id="KW-0597">Phosphoprotein</keyword>
<dbReference type="Pfam" id="PF01583">
    <property type="entry name" value="APS_kinase"/>
    <property type="match status" value="1"/>
</dbReference>
<protein>
    <recommendedName>
        <fullName evidence="2 6">Adenylyl-sulfate kinase</fullName>
        <ecNumber evidence="2 6">2.7.1.25</ecNumber>
    </recommendedName>
    <alternativeName>
        <fullName evidence="6">APS kinase</fullName>
    </alternativeName>
    <alternativeName>
        <fullName evidence="6">ATP adenosine-5'-phosphosulfate 3'-phosphotransferase</fullName>
    </alternativeName>
    <alternativeName>
        <fullName evidence="6">Adenosine-5'-phosphosulfate kinase</fullName>
    </alternativeName>
</protein>
<dbReference type="Gene3D" id="3.40.50.300">
    <property type="entry name" value="P-loop containing nucleotide triphosphate hydrolases"/>
    <property type="match status" value="1"/>
</dbReference>
<dbReference type="RefSeq" id="WP_171100675.1">
    <property type="nucleotide sequence ID" value="NZ_CP053084.1"/>
</dbReference>
<dbReference type="PANTHER" id="PTHR42700">
    <property type="entry name" value="SULFATE ADENYLYLTRANSFERASE"/>
    <property type="match status" value="1"/>
</dbReference>
<dbReference type="InterPro" id="IPR027417">
    <property type="entry name" value="P-loop_NTPase"/>
</dbReference>
<keyword evidence="3 6" id="KW-0808">Transferase</keyword>
<accession>A0ABX6N9A9</accession>
<evidence type="ECO:0000256" key="5">
    <source>
        <dbReference type="ARBA" id="ARBA00022840"/>
    </source>
</evidence>
<feature type="domain" description="APS kinase" evidence="8">
    <location>
        <begin position="15"/>
        <end position="163"/>
    </location>
</feature>
<dbReference type="EMBL" id="CP053084">
    <property type="protein sequence ID" value="QJR30591.1"/>
    <property type="molecule type" value="Genomic_DNA"/>
</dbReference>
<dbReference type="Proteomes" id="UP000501130">
    <property type="component" value="Chromosome"/>
</dbReference>
<sequence>MSSPCQHELIKRHAACVVWFTGLSGAGKTTLAFALDDALRRKGIHTAVLDGDSLRLGLNSDLGFSPEDRATNVQRTAQVSKLMVDAGLVVIVSLISPQAESRNKARSLFNEDQFFEVYLNTPLEVCEQRDPKGLYRKARGGDITQFTGISAAYEVPGSPHLVLQTQALSVSDCLERLLAMLEPALKRRSAN</sequence>
<gene>
    <name evidence="6 9" type="primary">cysC</name>
    <name evidence="9" type="ORF">HKT17_13240</name>
</gene>
<proteinExistence type="inferred from homology"/>
<feature type="binding site" evidence="6">
    <location>
        <begin position="22"/>
        <end position="29"/>
    </location>
    <ligand>
        <name>ATP</name>
        <dbReference type="ChEBI" id="CHEBI:30616"/>
    </ligand>
</feature>
<comment type="function">
    <text evidence="6 7">Catalyzes the synthesis of activated sulfate.</text>
</comment>
<evidence type="ECO:0000313" key="10">
    <source>
        <dbReference type="Proteomes" id="UP000501130"/>
    </source>
</evidence>
<evidence type="ECO:0000256" key="4">
    <source>
        <dbReference type="ARBA" id="ARBA00022741"/>
    </source>
</evidence>
<keyword evidence="10" id="KW-1185">Reference proteome</keyword>
<dbReference type="GO" id="GO:0004020">
    <property type="term" value="F:adenylylsulfate kinase activity"/>
    <property type="evidence" value="ECO:0007669"/>
    <property type="project" value="UniProtKB-EC"/>
</dbReference>
<dbReference type="InterPro" id="IPR059117">
    <property type="entry name" value="APS_kinase_dom"/>
</dbReference>
<evidence type="ECO:0000259" key="8">
    <source>
        <dbReference type="Pfam" id="PF01583"/>
    </source>
</evidence>
<reference evidence="9 10" key="1">
    <citation type="submission" date="2020-05" db="EMBL/GenBank/DDBJ databases">
        <title>Compete genome of Limnobacter sp. SAORIC-580.</title>
        <authorList>
            <person name="Song J."/>
            <person name="Cho J.-C."/>
        </authorList>
    </citation>
    <scope>NUCLEOTIDE SEQUENCE [LARGE SCALE GENOMIC DNA]</scope>
    <source>
        <strain evidence="9 10">SAORIC-580</strain>
    </source>
</reference>
<dbReference type="NCBIfam" id="NF003013">
    <property type="entry name" value="PRK03846.1"/>
    <property type="match status" value="1"/>
</dbReference>
<keyword evidence="4 6" id="KW-0547">Nucleotide-binding</keyword>
<comment type="similarity">
    <text evidence="6 7">Belongs to the APS kinase family.</text>
</comment>
<evidence type="ECO:0000256" key="6">
    <source>
        <dbReference type="HAMAP-Rule" id="MF_00065"/>
    </source>
</evidence>
<name>A0ABX6N9A9_9BURK</name>
<dbReference type="InterPro" id="IPR002891">
    <property type="entry name" value="APS"/>
</dbReference>
<keyword evidence="5 6" id="KW-0067">ATP-binding</keyword>
<dbReference type="SUPFAM" id="SSF52540">
    <property type="entry name" value="P-loop containing nucleoside triphosphate hydrolases"/>
    <property type="match status" value="1"/>
</dbReference>
<dbReference type="NCBIfam" id="TIGR00455">
    <property type="entry name" value="apsK"/>
    <property type="match status" value="1"/>
</dbReference>
<dbReference type="EC" id="2.7.1.25" evidence="2 6"/>
<dbReference type="PANTHER" id="PTHR42700:SF1">
    <property type="entry name" value="SULFATE ADENYLYLTRANSFERASE"/>
    <property type="match status" value="1"/>
</dbReference>
<evidence type="ECO:0000256" key="2">
    <source>
        <dbReference type="ARBA" id="ARBA00012121"/>
    </source>
</evidence>
<dbReference type="InterPro" id="IPR050512">
    <property type="entry name" value="Sulf_AdTrans/APS_kinase"/>
</dbReference>
<evidence type="ECO:0000256" key="3">
    <source>
        <dbReference type="ARBA" id="ARBA00022679"/>
    </source>
</evidence>
<keyword evidence="6 7" id="KW-0418">Kinase</keyword>
<evidence type="ECO:0000256" key="7">
    <source>
        <dbReference type="RuleBase" id="RU004347"/>
    </source>
</evidence>
<dbReference type="CDD" id="cd02027">
    <property type="entry name" value="APSK"/>
    <property type="match status" value="1"/>
</dbReference>
<dbReference type="HAMAP" id="MF_00065">
    <property type="entry name" value="Adenylyl_sulf_kinase"/>
    <property type="match status" value="1"/>
</dbReference>
<evidence type="ECO:0000313" key="9">
    <source>
        <dbReference type="EMBL" id="QJR30591.1"/>
    </source>
</evidence>
<comment type="catalytic activity">
    <reaction evidence="1 6 7">
        <text>adenosine 5'-phosphosulfate + ATP = 3'-phosphoadenylyl sulfate + ADP + H(+)</text>
        <dbReference type="Rhea" id="RHEA:24152"/>
        <dbReference type="ChEBI" id="CHEBI:15378"/>
        <dbReference type="ChEBI" id="CHEBI:30616"/>
        <dbReference type="ChEBI" id="CHEBI:58243"/>
        <dbReference type="ChEBI" id="CHEBI:58339"/>
        <dbReference type="ChEBI" id="CHEBI:456216"/>
        <dbReference type="EC" id="2.7.1.25"/>
    </reaction>
</comment>
<feature type="active site" description="Phosphoserine intermediate" evidence="6">
    <location>
        <position position="96"/>
    </location>
</feature>